<reference evidence="1 2" key="1">
    <citation type="submission" date="2017-05" db="EMBL/GenBank/DDBJ databases">
        <authorList>
            <person name="Song R."/>
            <person name="Chenine A.L."/>
            <person name="Ruprecht R.M."/>
        </authorList>
    </citation>
    <scope>NUCLEOTIDE SEQUENCE [LARGE SCALE GENOMIC DNA]</scope>
    <source>
        <strain evidence="1 2">CECT 8489</strain>
    </source>
</reference>
<accession>A0A238J676</accession>
<evidence type="ECO:0008006" key="3">
    <source>
        <dbReference type="Google" id="ProtNLM"/>
    </source>
</evidence>
<proteinExistence type="predicted"/>
<gene>
    <name evidence="1" type="ORF">BOA8489_04018</name>
</gene>
<evidence type="ECO:0000313" key="1">
    <source>
        <dbReference type="EMBL" id="SMX25873.1"/>
    </source>
</evidence>
<dbReference type="Proteomes" id="UP000201838">
    <property type="component" value="Unassembled WGS sequence"/>
</dbReference>
<dbReference type="EMBL" id="FXXQ01000040">
    <property type="protein sequence ID" value="SMX25873.1"/>
    <property type="molecule type" value="Genomic_DNA"/>
</dbReference>
<dbReference type="AlphaFoldDB" id="A0A238J676"/>
<evidence type="ECO:0000313" key="2">
    <source>
        <dbReference type="Proteomes" id="UP000201838"/>
    </source>
</evidence>
<sequence length="240" mass="26746">MEEYASFLRKLAYIAWLAIFPIVLWMSFTGQAEAVEFVKSKGKLSDRDFYRLVACAAVPGGKCQKPFMKWDARDRSRLTIGFTEIDPNFSERKKEHAWKALQNAVGQVNRVGADIELVWISGGRPDISVKLTAGSIDDAGRNQRTVADYALFKGAGAVAEVRLARGSSVIASASITITARIKDKYLKSVMLEEVVQSLGLMTDIHNPYYHKRSIFSEVGSDIIQLRGQDAKALLSHYPRQ</sequence>
<name>A0A238J676_9RHOB</name>
<organism evidence="1 2">
    <name type="scientific">Boseongicola aestuarii</name>
    <dbReference type="NCBI Taxonomy" id="1470561"/>
    <lineage>
        <taxon>Bacteria</taxon>
        <taxon>Pseudomonadati</taxon>
        <taxon>Pseudomonadota</taxon>
        <taxon>Alphaproteobacteria</taxon>
        <taxon>Rhodobacterales</taxon>
        <taxon>Paracoccaceae</taxon>
        <taxon>Boseongicola</taxon>
    </lineage>
</organism>
<protein>
    <recommendedName>
        <fullName evidence="3">DUF2927 domain-containing protein</fullName>
    </recommendedName>
</protein>
<dbReference type="OrthoDB" id="7861229at2"/>
<keyword evidence="2" id="KW-1185">Reference proteome</keyword>
<dbReference type="RefSeq" id="WP_093976029.1">
    <property type="nucleotide sequence ID" value="NZ_FXXQ01000040.1"/>
</dbReference>